<keyword evidence="6 7" id="KW-0472">Membrane</keyword>
<feature type="transmembrane region" description="Helical" evidence="7">
    <location>
        <begin position="303"/>
        <end position="327"/>
    </location>
</feature>
<keyword evidence="3" id="KW-0597">Phosphoprotein</keyword>
<dbReference type="InterPro" id="IPR003660">
    <property type="entry name" value="HAMP_dom"/>
</dbReference>
<evidence type="ECO:0000256" key="7">
    <source>
        <dbReference type="SAM" id="Phobius"/>
    </source>
</evidence>
<evidence type="ECO:0000256" key="4">
    <source>
        <dbReference type="ARBA" id="ARBA00022679"/>
    </source>
</evidence>
<evidence type="ECO:0000256" key="6">
    <source>
        <dbReference type="ARBA" id="ARBA00023136"/>
    </source>
</evidence>
<keyword evidence="10" id="KW-1185">Reference proteome</keyword>
<name>A0A5S5C4B5_9BACL</name>
<dbReference type="Pfam" id="PF02518">
    <property type="entry name" value="HATPase_c"/>
    <property type="match status" value="1"/>
</dbReference>
<dbReference type="SUPFAM" id="SSF55874">
    <property type="entry name" value="ATPase domain of HSP90 chaperone/DNA topoisomerase II/histidine kinase"/>
    <property type="match status" value="1"/>
</dbReference>
<dbReference type="Gene3D" id="6.10.340.10">
    <property type="match status" value="1"/>
</dbReference>
<reference evidence="9 10" key="1">
    <citation type="submission" date="2019-07" db="EMBL/GenBank/DDBJ databases">
        <title>Genomic Encyclopedia of Type Strains, Phase III (KMG-III): the genomes of soil and plant-associated and newly described type strains.</title>
        <authorList>
            <person name="Whitman W."/>
        </authorList>
    </citation>
    <scope>NUCLEOTIDE SEQUENCE [LARGE SCALE GENOMIC DNA]</scope>
    <source>
        <strain evidence="9 10">BL24</strain>
    </source>
</reference>
<keyword evidence="5" id="KW-0418">Kinase</keyword>
<organism evidence="9 10">
    <name type="scientific">Paenibacillus methanolicus</name>
    <dbReference type="NCBI Taxonomy" id="582686"/>
    <lineage>
        <taxon>Bacteria</taxon>
        <taxon>Bacillati</taxon>
        <taxon>Bacillota</taxon>
        <taxon>Bacilli</taxon>
        <taxon>Bacillales</taxon>
        <taxon>Paenibacillaceae</taxon>
        <taxon>Paenibacillus</taxon>
    </lineage>
</organism>
<keyword evidence="7" id="KW-0812">Transmembrane</keyword>
<dbReference type="EMBL" id="VNHS01000007">
    <property type="protein sequence ID" value="TYP73170.1"/>
    <property type="molecule type" value="Genomic_DNA"/>
</dbReference>
<dbReference type="GO" id="GO:0005886">
    <property type="term" value="C:plasma membrane"/>
    <property type="evidence" value="ECO:0007669"/>
    <property type="project" value="UniProtKB-SubCell"/>
</dbReference>
<comment type="caution">
    <text evidence="9">The sequence shown here is derived from an EMBL/GenBank/DDBJ whole genome shotgun (WGS) entry which is preliminary data.</text>
</comment>
<dbReference type="Pfam" id="PF06580">
    <property type="entry name" value="His_kinase"/>
    <property type="match status" value="1"/>
</dbReference>
<proteinExistence type="predicted"/>
<evidence type="ECO:0000256" key="5">
    <source>
        <dbReference type="ARBA" id="ARBA00022777"/>
    </source>
</evidence>
<evidence type="ECO:0000256" key="1">
    <source>
        <dbReference type="ARBA" id="ARBA00004651"/>
    </source>
</evidence>
<evidence type="ECO:0000256" key="2">
    <source>
        <dbReference type="ARBA" id="ARBA00022475"/>
    </source>
</evidence>
<dbReference type="InterPro" id="IPR050640">
    <property type="entry name" value="Bact_2-comp_sensor_kinase"/>
</dbReference>
<dbReference type="Proteomes" id="UP000323257">
    <property type="component" value="Unassembled WGS sequence"/>
</dbReference>
<dbReference type="AlphaFoldDB" id="A0A5S5C4B5"/>
<evidence type="ECO:0000313" key="9">
    <source>
        <dbReference type="EMBL" id="TYP73170.1"/>
    </source>
</evidence>
<dbReference type="SMART" id="SM00304">
    <property type="entry name" value="HAMP"/>
    <property type="match status" value="1"/>
</dbReference>
<keyword evidence="4" id="KW-0808">Transferase</keyword>
<dbReference type="GO" id="GO:0000155">
    <property type="term" value="F:phosphorelay sensor kinase activity"/>
    <property type="evidence" value="ECO:0007669"/>
    <property type="project" value="InterPro"/>
</dbReference>
<evidence type="ECO:0000313" key="10">
    <source>
        <dbReference type="Proteomes" id="UP000323257"/>
    </source>
</evidence>
<dbReference type="InterPro" id="IPR010559">
    <property type="entry name" value="Sig_transdc_His_kin_internal"/>
</dbReference>
<dbReference type="CDD" id="cd06225">
    <property type="entry name" value="HAMP"/>
    <property type="match status" value="1"/>
</dbReference>
<dbReference type="InterPro" id="IPR003594">
    <property type="entry name" value="HATPase_dom"/>
</dbReference>
<keyword evidence="7" id="KW-1133">Transmembrane helix</keyword>
<evidence type="ECO:0000259" key="8">
    <source>
        <dbReference type="PROSITE" id="PS50885"/>
    </source>
</evidence>
<accession>A0A5S5C4B5</accession>
<evidence type="ECO:0000256" key="3">
    <source>
        <dbReference type="ARBA" id="ARBA00022553"/>
    </source>
</evidence>
<sequence length="598" mass="66925">MGMRMRYAKRLTLRAKFILVLLVVGIVPMQLIGWAGYYFAQKTIISQAGQIRQQALQQSIAAADDRLYQLQMLADALLLDEQIGAMLSPQSSAANLTQYIREWQTFNVLVNKYTHNFATPPDVTVYGSNTKVFTSWISNGEPLYERLQRNDAFRGILDAGAEEPFGWTAPHADFTEQGNRGAMLSYAATYIDPRTGAEGGRVVVSSSVDEMFGTAGKIAESYAVYTKTGTAVYATDASLDAGFRDASLRLAPQPGETRIDWSSEERGGERMLLIAGAFDNDWFVVEGVPYEALLAELAPLRKVLLFAGAAAAIVSVVLGHVFIGRIIRPVLQLVRMMKDLGHGRWKEDMLDVQADPEIGILQNTFNRMATDLKLMQRQMQQEQKLKLEMEFNALLSQIQPHFVKNTLASINGLALQGRTDQIHRLVDSLGYFMSTRIYHGRPIVPLEEELQALEHYVNIMRIRYPDKFDVIIDIPDTLFRQEVPRFMLQPIVENSIYHGMQGDAPLMIWVQAYMAGEHCVVVMMDNGKGTDVNPLRRIEAGREESDPLHGFGGIGLTNIDQRIRLYFGPMFGLQFDSAAGGGTRVEINLPKRMEEKAS</sequence>
<dbReference type="OrthoDB" id="2493994at2"/>
<protein>
    <submittedName>
        <fullName evidence="9">HAMP domain-containing protein</fullName>
    </submittedName>
</protein>
<dbReference type="SUPFAM" id="SSF158472">
    <property type="entry name" value="HAMP domain-like"/>
    <property type="match status" value="1"/>
</dbReference>
<gene>
    <name evidence="9" type="ORF">BCM02_107154</name>
</gene>
<dbReference type="PROSITE" id="PS50885">
    <property type="entry name" value="HAMP"/>
    <property type="match status" value="1"/>
</dbReference>
<dbReference type="Pfam" id="PF00672">
    <property type="entry name" value="HAMP"/>
    <property type="match status" value="1"/>
</dbReference>
<dbReference type="PANTHER" id="PTHR34220">
    <property type="entry name" value="SENSOR HISTIDINE KINASE YPDA"/>
    <property type="match status" value="1"/>
</dbReference>
<comment type="subcellular location">
    <subcellularLocation>
        <location evidence="1">Cell membrane</location>
        <topology evidence="1">Multi-pass membrane protein</topology>
    </subcellularLocation>
</comment>
<dbReference type="PANTHER" id="PTHR34220:SF7">
    <property type="entry name" value="SENSOR HISTIDINE KINASE YPDA"/>
    <property type="match status" value="1"/>
</dbReference>
<feature type="domain" description="HAMP" evidence="8">
    <location>
        <begin position="324"/>
        <end position="377"/>
    </location>
</feature>
<dbReference type="Gene3D" id="3.30.565.10">
    <property type="entry name" value="Histidine kinase-like ATPase, C-terminal domain"/>
    <property type="match status" value="1"/>
</dbReference>
<keyword evidence="2" id="KW-1003">Cell membrane</keyword>
<dbReference type="InterPro" id="IPR036890">
    <property type="entry name" value="HATPase_C_sf"/>
</dbReference>